<organism evidence="1 2">
    <name type="scientific">Mycolicibacterium vulneris</name>
    <dbReference type="NCBI Taxonomy" id="547163"/>
    <lineage>
        <taxon>Bacteria</taxon>
        <taxon>Bacillati</taxon>
        <taxon>Actinomycetota</taxon>
        <taxon>Actinomycetes</taxon>
        <taxon>Mycobacteriales</taxon>
        <taxon>Mycobacteriaceae</taxon>
        <taxon>Mycolicibacterium</taxon>
    </lineage>
</organism>
<accession>A0A1X2L7C1</accession>
<dbReference type="SUPFAM" id="SSF53448">
    <property type="entry name" value="Nucleotide-diphospho-sugar transferases"/>
    <property type="match status" value="1"/>
</dbReference>
<dbReference type="Gene3D" id="3.90.550.10">
    <property type="entry name" value="Spore Coat Polysaccharide Biosynthesis Protein SpsA, Chain A"/>
    <property type="match status" value="1"/>
</dbReference>
<reference evidence="1 2" key="1">
    <citation type="submission" date="2017-04" db="EMBL/GenBank/DDBJ databases">
        <title>The new phylogeny of genus Mycobacterium.</title>
        <authorList>
            <person name="Tortoli E."/>
            <person name="Trovato A."/>
            <person name="Cirillo D.M."/>
        </authorList>
    </citation>
    <scope>NUCLEOTIDE SEQUENCE [LARGE SCALE GENOMIC DNA]</scope>
    <source>
        <strain evidence="1 2">DSM 45247</strain>
    </source>
</reference>
<protein>
    <submittedName>
        <fullName evidence="1">Methyltransferase type 11</fullName>
    </submittedName>
</protein>
<name>A0A1X2L7C1_9MYCO</name>
<dbReference type="Proteomes" id="UP000242320">
    <property type="component" value="Unassembled WGS sequence"/>
</dbReference>
<gene>
    <name evidence="1" type="ORF">B8W69_08370</name>
</gene>
<keyword evidence="1" id="KW-0808">Transferase</keyword>
<dbReference type="GO" id="GO:0032259">
    <property type="term" value="P:methylation"/>
    <property type="evidence" value="ECO:0007669"/>
    <property type="project" value="UniProtKB-KW"/>
</dbReference>
<sequence length="308" mass="35921">MEVFKAIRTARPTKLLVIADGPRPNRPGEAEKCAATRMIVDEVDWDCEVHKNFSEINMGPRLRISSGITWAFEIVDKAIILEHDCMPNLSFFHYCAELLDRYERDERVMMINGQNRLFGHTATADSYYFSRYPHIWGWATWRRAWAQYDLDMTYWPEIRDKRLFDQYFRKRIDRYLWESIFQHTYEGKIGTWDYQWFYSIWANSGICATPARNLVQNIGFHPDALHTKSSIFSSLGIDELDLPLIHPTTLLVSSDIDQLEARLADARHKGLTGLLYALNKQISVLKMLVKRATGRGQWPDPGLLVRNA</sequence>
<dbReference type="GO" id="GO:0008168">
    <property type="term" value="F:methyltransferase activity"/>
    <property type="evidence" value="ECO:0007669"/>
    <property type="project" value="UniProtKB-KW"/>
</dbReference>
<dbReference type="EMBL" id="NCXM01000007">
    <property type="protein sequence ID" value="OSC29815.1"/>
    <property type="molecule type" value="Genomic_DNA"/>
</dbReference>
<keyword evidence="1" id="KW-0489">Methyltransferase</keyword>
<dbReference type="OrthoDB" id="5180856at2"/>
<dbReference type="AlphaFoldDB" id="A0A1X2L7C1"/>
<dbReference type="InterPro" id="IPR029044">
    <property type="entry name" value="Nucleotide-diphossugar_trans"/>
</dbReference>
<comment type="caution">
    <text evidence="1">The sequence shown here is derived from an EMBL/GenBank/DDBJ whole genome shotgun (WGS) entry which is preliminary data.</text>
</comment>
<proteinExistence type="predicted"/>
<evidence type="ECO:0000313" key="1">
    <source>
        <dbReference type="EMBL" id="OSC29815.1"/>
    </source>
</evidence>
<keyword evidence="2" id="KW-1185">Reference proteome</keyword>
<evidence type="ECO:0000313" key="2">
    <source>
        <dbReference type="Proteomes" id="UP000242320"/>
    </source>
</evidence>